<keyword evidence="3" id="KW-0732">Signal</keyword>
<dbReference type="InterPro" id="IPR010905">
    <property type="entry name" value="Glyco_hydro_88"/>
</dbReference>
<dbReference type="InterPro" id="IPR008928">
    <property type="entry name" value="6-hairpin_glycosidase_sf"/>
</dbReference>
<dbReference type="Proteomes" id="UP001597361">
    <property type="component" value="Unassembled WGS sequence"/>
</dbReference>
<reference evidence="5" key="1">
    <citation type="journal article" date="2019" name="Int. J. Syst. Evol. Microbiol.">
        <title>The Global Catalogue of Microorganisms (GCM) 10K type strain sequencing project: providing services to taxonomists for standard genome sequencing and annotation.</title>
        <authorList>
            <consortium name="The Broad Institute Genomics Platform"/>
            <consortium name="The Broad Institute Genome Sequencing Center for Infectious Disease"/>
            <person name="Wu L."/>
            <person name="Ma J."/>
        </authorList>
    </citation>
    <scope>NUCLEOTIDE SEQUENCE [LARGE SCALE GENOMIC DNA]</scope>
    <source>
        <strain evidence="5">CGMCC 1.15180</strain>
    </source>
</reference>
<comment type="similarity">
    <text evidence="2">Belongs to the glycosyl hydrolase 88 family.</text>
</comment>
<evidence type="ECO:0000256" key="1">
    <source>
        <dbReference type="ARBA" id="ARBA00022801"/>
    </source>
</evidence>
<dbReference type="Gene3D" id="1.50.10.10">
    <property type="match status" value="1"/>
</dbReference>
<proteinExistence type="inferred from homology"/>
<feature type="chain" id="PRO_5045929782" evidence="3">
    <location>
        <begin position="20"/>
        <end position="404"/>
    </location>
</feature>
<comment type="caution">
    <text evidence="4">The sequence shown here is derived from an EMBL/GenBank/DDBJ whole genome shotgun (WGS) entry which is preliminary data.</text>
</comment>
<evidence type="ECO:0000313" key="5">
    <source>
        <dbReference type="Proteomes" id="UP001597361"/>
    </source>
</evidence>
<dbReference type="SUPFAM" id="SSF48208">
    <property type="entry name" value="Six-hairpin glycosidases"/>
    <property type="match status" value="1"/>
</dbReference>
<dbReference type="GO" id="GO:0016787">
    <property type="term" value="F:hydrolase activity"/>
    <property type="evidence" value="ECO:0007669"/>
    <property type="project" value="UniProtKB-KW"/>
</dbReference>
<dbReference type="InterPro" id="IPR012341">
    <property type="entry name" value="6hp_glycosidase-like_sf"/>
</dbReference>
<evidence type="ECO:0000256" key="2">
    <source>
        <dbReference type="ARBA" id="ARBA00038358"/>
    </source>
</evidence>
<dbReference type="EMBL" id="JBHUHR010000002">
    <property type="protein sequence ID" value="MFD2033406.1"/>
    <property type="molecule type" value="Genomic_DNA"/>
</dbReference>
<dbReference type="PANTHER" id="PTHR36845:SF1">
    <property type="entry name" value="HYDROLASE, PUTATIVE (AFU_ORTHOLOGUE AFUA_7G05090)-RELATED"/>
    <property type="match status" value="1"/>
</dbReference>
<accession>A0ABW4VHY4</accession>
<keyword evidence="1 4" id="KW-0378">Hydrolase</keyword>
<dbReference type="PANTHER" id="PTHR36845">
    <property type="entry name" value="HYDROLASE, PUTATIVE (AFU_ORTHOLOGUE AFUA_7G05090)-RELATED"/>
    <property type="match status" value="1"/>
</dbReference>
<organism evidence="4 5">
    <name type="scientific">Belliella marina</name>
    <dbReference type="NCBI Taxonomy" id="1644146"/>
    <lineage>
        <taxon>Bacteria</taxon>
        <taxon>Pseudomonadati</taxon>
        <taxon>Bacteroidota</taxon>
        <taxon>Cytophagia</taxon>
        <taxon>Cytophagales</taxon>
        <taxon>Cyclobacteriaceae</taxon>
        <taxon>Belliella</taxon>
    </lineage>
</organism>
<keyword evidence="5" id="KW-1185">Reference proteome</keyword>
<protein>
    <submittedName>
        <fullName evidence="4">Glycoside hydrolase family 88 protein</fullName>
    </submittedName>
</protein>
<name>A0ABW4VHY4_9BACT</name>
<feature type="signal peptide" evidence="3">
    <location>
        <begin position="1"/>
        <end position="19"/>
    </location>
</feature>
<dbReference type="Pfam" id="PF07470">
    <property type="entry name" value="Glyco_hydro_88"/>
    <property type="match status" value="1"/>
</dbReference>
<evidence type="ECO:0000313" key="4">
    <source>
        <dbReference type="EMBL" id="MFD2033406.1"/>
    </source>
</evidence>
<dbReference type="InterPro" id="IPR052369">
    <property type="entry name" value="UG_Glycosaminoglycan_Hydrolase"/>
</dbReference>
<sequence>MKRLFTLVILFLPMVLSNCQVESKSVATQDEDLNTKLEGVIFQASNQYKFMMENLPENRFPKTYHAKNDKLETSGSGWWCSGFYPGSLLYMYEQNKDAVLLAEAKRIMKVLEKEKFNTTTHDLGFMMFCSFGNALDIAPEDDYKEILIQSAKSLSSRFDEKVGLIKSWDSRQGDYLVIIDNMMNLELLFWASEETGDPTYRDIAITHADNTIKNHFREDYSTYHVVNYNPETGEVNKKHTAQGYSDDSAWARGQAWGLYGYIVMYRFTKDEKYLDVANNIANLILDHPNLPDDKIPYWDFDAPNIPDALRDSSAGAIIASALFELSTYVDKKASKKYFKNAETMLESLSSAPYLAEPKANGGFILKHGVGHIPENTEVDTPLTYGDYYFLEAIKRYKNLSKSSS</sequence>
<dbReference type="RefSeq" id="WP_376882714.1">
    <property type="nucleotide sequence ID" value="NZ_JBHUHR010000002.1"/>
</dbReference>
<evidence type="ECO:0000256" key="3">
    <source>
        <dbReference type="SAM" id="SignalP"/>
    </source>
</evidence>
<gene>
    <name evidence="4" type="ORF">ACFSKL_01325</name>
</gene>